<dbReference type="PROSITE" id="PS51257">
    <property type="entry name" value="PROKAR_LIPOPROTEIN"/>
    <property type="match status" value="1"/>
</dbReference>
<reference evidence="2 3" key="1">
    <citation type="submission" date="2023-11" db="EMBL/GenBank/DDBJ databases">
        <title>Coraliomargarita sp. nov., isolated from marine algae.</title>
        <authorList>
            <person name="Lee J.K."/>
            <person name="Baek J.H."/>
            <person name="Kim J.M."/>
            <person name="Choi D.G."/>
            <person name="Jeon C.O."/>
        </authorList>
    </citation>
    <scope>NUCLEOTIDE SEQUENCE [LARGE SCALE GENOMIC DNA]</scope>
    <source>
        <strain evidence="2 3">J2-16</strain>
    </source>
</reference>
<evidence type="ECO:0000313" key="3">
    <source>
        <dbReference type="Proteomes" id="UP001324993"/>
    </source>
</evidence>
<keyword evidence="1" id="KW-0732">Signal</keyword>
<gene>
    <name evidence="2" type="ORF">SH580_03230</name>
</gene>
<protein>
    <recommendedName>
        <fullName evidence="4">PEP-CTERM protein-sorting domain-containing protein</fullName>
    </recommendedName>
</protein>
<keyword evidence="3" id="KW-1185">Reference proteome</keyword>
<evidence type="ECO:0000256" key="1">
    <source>
        <dbReference type="SAM" id="SignalP"/>
    </source>
</evidence>
<dbReference type="EMBL" id="CP138858">
    <property type="protein sequence ID" value="WPJ96716.1"/>
    <property type="molecule type" value="Genomic_DNA"/>
</dbReference>
<dbReference type="Proteomes" id="UP001324993">
    <property type="component" value="Chromosome"/>
</dbReference>
<sequence>MTKNTTKSPYIKYSTLLAFAIAACSQAHADTLFSDGNFSSFPTGWTTSTPTDTSITVVAEAPATGSNTNSLHFADDSTSGRATASVDIDGGITLTSAMTLEFDINMTMVMQDSTHTEYNQLFMRVYDSSGTTNSAHAATALLFSRANGAGSATSRFGFANGSGITSGYFDPESWYHLSIAFSEIGGAGTVATLTGKDGAKVYNTSNSEVASLKITQAFGGSVSDFKSLFLASATDNSYFLDANITNMATSTIPEPASATLLTSMLVGIFMIHRRAKRD</sequence>
<evidence type="ECO:0000313" key="2">
    <source>
        <dbReference type="EMBL" id="WPJ96716.1"/>
    </source>
</evidence>
<feature type="signal peptide" evidence="1">
    <location>
        <begin position="1"/>
        <end position="29"/>
    </location>
</feature>
<evidence type="ECO:0008006" key="4">
    <source>
        <dbReference type="Google" id="ProtNLM"/>
    </source>
</evidence>
<feature type="chain" id="PRO_5045938054" description="PEP-CTERM protein-sorting domain-containing protein" evidence="1">
    <location>
        <begin position="30"/>
        <end position="278"/>
    </location>
</feature>
<name>A0ABZ0RKI5_9BACT</name>
<dbReference type="RefSeq" id="WP_319833573.1">
    <property type="nucleotide sequence ID" value="NZ_CP138858.1"/>
</dbReference>
<accession>A0ABZ0RKI5</accession>
<organism evidence="2 3">
    <name type="scientific">Coraliomargarita algicola</name>
    <dbReference type="NCBI Taxonomy" id="3092156"/>
    <lineage>
        <taxon>Bacteria</taxon>
        <taxon>Pseudomonadati</taxon>
        <taxon>Verrucomicrobiota</taxon>
        <taxon>Opitutia</taxon>
        <taxon>Puniceicoccales</taxon>
        <taxon>Coraliomargaritaceae</taxon>
        <taxon>Coraliomargarita</taxon>
    </lineage>
</organism>
<proteinExistence type="predicted"/>